<evidence type="ECO:0000256" key="2">
    <source>
        <dbReference type="ARBA" id="ARBA00022448"/>
    </source>
</evidence>
<dbReference type="PRINTS" id="PR00169">
    <property type="entry name" value="KCHANNEL"/>
</dbReference>
<accession>A0A0R0BE75</accession>
<dbReference type="OrthoDB" id="9799090at2"/>
<evidence type="ECO:0000256" key="9">
    <source>
        <dbReference type="ARBA" id="ARBA00023065"/>
    </source>
</evidence>
<dbReference type="Proteomes" id="UP000051254">
    <property type="component" value="Unassembled WGS sequence"/>
</dbReference>
<evidence type="ECO:0000256" key="4">
    <source>
        <dbReference type="ARBA" id="ARBA00022692"/>
    </source>
</evidence>
<evidence type="ECO:0000256" key="1">
    <source>
        <dbReference type="ARBA" id="ARBA00004141"/>
    </source>
</evidence>
<dbReference type="Gene3D" id="1.20.120.350">
    <property type="entry name" value="Voltage-gated potassium channels. Chain C"/>
    <property type="match status" value="1"/>
</dbReference>
<sequence length="291" mass="32798">MKLFSTPQLNPASDSGWRKRWFDIIHRHDTPASRRFDIALVLAILASVLVIMLDSVQAIHARFSGWLYGVEWFFTVLFTAEYVLRLKVVRRPLRYAVSVWGIIDLLSILPAYLSLFIPGAQALLAVRILRVLRLFRILKLTRYVDEGGVLIGALWRSRRKIILFLFTVLTITVVAGALMYVIEGPEHGFHSIPGSMYWAIVTMATVGYGDMVPHTSIGRFITSVLILIGYSILAVPTGIYTAELAGDIIRQQAGNRRRDDRGCIICGHEGHEYEASHCNRCGHALPQHFSH</sequence>
<evidence type="ECO:0000256" key="6">
    <source>
        <dbReference type="ARBA" id="ARBA00022882"/>
    </source>
</evidence>
<evidence type="ECO:0000256" key="12">
    <source>
        <dbReference type="SAM" id="Phobius"/>
    </source>
</evidence>
<dbReference type="GO" id="GO:0008076">
    <property type="term" value="C:voltage-gated potassium channel complex"/>
    <property type="evidence" value="ECO:0007669"/>
    <property type="project" value="InterPro"/>
</dbReference>
<keyword evidence="8 12" id="KW-1133">Transmembrane helix</keyword>
<dbReference type="Pfam" id="PF00520">
    <property type="entry name" value="Ion_trans"/>
    <property type="match status" value="1"/>
</dbReference>
<dbReference type="STRING" id="266128.ABB25_11485"/>
<evidence type="ECO:0000259" key="13">
    <source>
        <dbReference type="Pfam" id="PF00520"/>
    </source>
</evidence>
<keyword evidence="3" id="KW-0633">Potassium transport</keyword>
<evidence type="ECO:0000256" key="5">
    <source>
        <dbReference type="ARBA" id="ARBA00022826"/>
    </source>
</evidence>
<keyword evidence="4 12" id="KW-0812">Transmembrane</keyword>
<gene>
    <name evidence="14" type="ORF">ABB25_11485</name>
</gene>
<proteinExistence type="predicted"/>
<dbReference type="InterPro" id="IPR028325">
    <property type="entry name" value="VG_K_chnl"/>
</dbReference>
<dbReference type="EMBL" id="LDJH01000022">
    <property type="protein sequence ID" value="KRG55756.1"/>
    <property type="molecule type" value="Genomic_DNA"/>
</dbReference>
<keyword evidence="6" id="KW-0851">Voltage-gated channel</keyword>
<dbReference type="AlphaFoldDB" id="A0A0R0BE75"/>
<feature type="transmembrane region" description="Helical" evidence="12">
    <location>
        <begin position="36"/>
        <end position="53"/>
    </location>
</feature>
<reference evidence="14 15" key="1">
    <citation type="submission" date="2015-05" db="EMBL/GenBank/DDBJ databases">
        <title>Genome sequencing and analysis of members of genus Stenotrophomonas.</title>
        <authorList>
            <person name="Patil P.P."/>
            <person name="Midha S."/>
            <person name="Patil P.B."/>
        </authorList>
    </citation>
    <scope>NUCLEOTIDE SEQUENCE [LARGE SCALE GENOMIC DNA]</scope>
    <source>
        <strain evidence="14 15">DSM 17805</strain>
    </source>
</reference>
<evidence type="ECO:0000256" key="10">
    <source>
        <dbReference type="ARBA" id="ARBA00023136"/>
    </source>
</evidence>
<dbReference type="GO" id="GO:0001508">
    <property type="term" value="P:action potential"/>
    <property type="evidence" value="ECO:0007669"/>
    <property type="project" value="TreeGrafter"/>
</dbReference>
<keyword evidence="15" id="KW-1185">Reference proteome</keyword>
<evidence type="ECO:0000256" key="7">
    <source>
        <dbReference type="ARBA" id="ARBA00022958"/>
    </source>
</evidence>
<dbReference type="SUPFAM" id="SSF81324">
    <property type="entry name" value="Voltage-gated potassium channels"/>
    <property type="match status" value="1"/>
</dbReference>
<dbReference type="PANTHER" id="PTHR11537">
    <property type="entry name" value="VOLTAGE-GATED POTASSIUM CHANNEL"/>
    <property type="match status" value="1"/>
</dbReference>
<feature type="transmembrane region" description="Helical" evidence="12">
    <location>
        <begin position="65"/>
        <end position="84"/>
    </location>
</feature>
<dbReference type="PANTHER" id="PTHR11537:SF254">
    <property type="entry name" value="POTASSIUM VOLTAGE-GATED CHANNEL PROTEIN SHAB"/>
    <property type="match status" value="1"/>
</dbReference>
<dbReference type="InterPro" id="IPR005821">
    <property type="entry name" value="Ion_trans_dom"/>
</dbReference>
<feature type="transmembrane region" description="Helical" evidence="12">
    <location>
        <begin position="220"/>
        <end position="242"/>
    </location>
</feature>
<keyword evidence="11" id="KW-0407">Ion channel</keyword>
<dbReference type="PATRIC" id="fig|266128.3.peg.1361"/>
<keyword evidence="7" id="KW-0630">Potassium</keyword>
<keyword evidence="5" id="KW-0631">Potassium channel</keyword>
<organism evidence="14 15">
    <name type="scientific">Stenotrophomonas koreensis</name>
    <dbReference type="NCBI Taxonomy" id="266128"/>
    <lineage>
        <taxon>Bacteria</taxon>
        <taxon>Pseudomonadati</taxon>
        <taxon>Pseudomonadota</taxon>
        <taxon>Gammaproteobacteria</taxon>
        <taxon>Lysobacterales</taxon>
        <taxon>Lysobacteraceae</taxon>
        <taxon>Stenotrophomonas</taxon>
    </lineage>
</organism>
<keyword evidence="10 12" id="KW-0472">Membrane</keyword>
<comment type="subcellular location">
    <subcellularLocation>
        <location evidence="1">Membrane</location>
        <topology evidence="1">Multi-pass membrane protein</topology>
    </subcellularLocation>
</comment>
<keyword evidence="2" id="KW-0813">Transport</keyword>
<feature type="transmembrane region" description="Helical" evidence="12">
    <location>
        <begin position="161"/>
        <end position="182"/>
    </location>
</feature>
<feature type="domain" description="Ion transport" evidence="13">
    <location>
        <begin position="34"/>
        <end position="241"/>
    </location>
</feature>
<evidence type="ECO:0000313" key="14">
    <source>
        <dbReference type="EMBL" id="KRG55756.1"/>
    </source>
</evidence>
<feature type="transmembrane region" description="Helical" evidence="12">
    <location>
        <begin position="93"/>
        <end position="109"/>
    </location>
</feature>
<dbReference type="InterPro" id="IPR027359">
    <property type="entry name" value="Volt_channel_dom_sf"/>
</dbReference>
<evidence type="ECO:0000256" key="8">
    <source>
        <dbReference type="ARBA" id="ARBA00022989"/>
    </source>
</evidence>
<dbReference type="Gene3D" id="1.10.287.70">
    <property type="match status" value="1"/>
</dbReference>
<dbReference type="GO" id="GO:0005249">
    <property type="term" value="F:voltage-gated potassium channel activity"/>
    <property type="evidence" value="ECO:0007669"/>
    <property type="project" value="InterPro"/>
</dbReference>
<dbReference type="RefSeq" id="WP_057666963.1">
    <property type="nucleotide sequence ID" value="NZ_LDJH01000022.1"/>
</dbReference>
<comment type="caution">
    <text evidence="14">The sequence shown here is derived from an EMBL/GenBank/DDBJ whole genome shotgun (WGS) entry which is preliminary data.</text>
</comment>
<keyword evidence="9" id="KW-0406">Ion transport</keyword>
<evidence type="ECO:0000256" key="3">
    <source>
        <dbReference type="ARBA" id="ARBA00022538"/>
    </source>
</evidence>
<protein>
    <submittedName>
        <fullName evidence="14">Ion transporter</fullName>
    </submittedName>
</protein>
<evidence type="ECO:0000313" key="15">
    <source>
        <dbReference type="Proteomes" id="UP000051254"/>
    </source>
</evidence>
<evidence type="ECO:0000256" key="11">
    <source>
        <dbReference type="ARBA" id="ARBA00023303"/>
    </source>
</evidence>
<name>A0A0R0BE75_9GAMM</name>